<comment type="caution">
    <text evidence="1">The sequence shown here is derived from an EMBL/GenBank/DDBJ whole genome shotgun (WGS) entry which is preliminary data.</text>
</comment>
<dbReference type="Proteomes" id="UP001589774">
    <property type="component" value="Unassembled WGS sequence"/>
</dbReference>
<evidence type="ECO:0000313" key="2">
    <source>
        <dbReference type="Proteomes" id="UP001589774"/>
    </source>
</evidence>
<reference evidence="1 2" key="1">
    <citation type="submission" date="2024-09" db="EMBL/GenBank/DDBJ databases">
        <authorList>
            <person name="Sun Q."/>
            <person name="Mori K."/>
        </authorList>
    </citation>
    <scope>NUCLEOTIDE SEQUENCE [LARGE SCALE GENOMIC DNA]</scope>
    <source>
        <strain evidence="1 2">CCM 7765</strain>
    </source>
</reference>
<proteinExistence type="predicted"/>
<sequence length="150" mass="17295">MMFSSCHRLLFCLFTFVFCYIGLRAQQKSVLRVDVCNLKNNKGVLYAALYRNQQSFLNEKECYASKIVESNHADTLSFFFEELPIGKYALAIFFDKNGNGRMDTNFLGIPKEPFGFSARKMPLFKAPRFDEASFVLKPDNNKLVIKLISF</sequence>
<gene>
    <name evidence="1" type="ORF">ACFFI0_19520</name>
</gene>
<keyword evidence="2" id="KW-1185">Reference proteome</keyword>
<name>A0ABV6HNQ4_9SPHI</name>
<accession>A0ABV6HNQ4</accession>
<dbReference type="RefSeq" id="WP_130856790.1">
    <property type="nucleotide sequence ID" value="NZ_JBHLWO010000002.1"/>
</dbReference>
<evidence type="ECO:0000313" key="1">
    <source>
        <dbReference type="EMBL" id="MFC0320524.1"/>
    </source>
</evidence>
<dbReference type="InterPro" id="IPR018673">
    <property type="entry name" value="DUF2141"/>
</dbReference>
<organism evidence="1 2">
    <name type="scientific">Olivibacter oleidegradans</name>
    <dbReference type="NCBI Taxonomy" id="760123"/>
    <lineage>
        <taxon>Bacteria</taxon>
        <taxon>Pseudomonadati</taxon>
        <taxon>Bacteroidota</taxon>
        <taxon>Sphingobacteriia</taxon>
        <taxon>Sphingobacteriales</taxon>
        <taxon>Sphingobacteriaceae</taxon>
        <taxon>Olivibacter</taxon>
    </lineage>
</organism>
<dbReference type="EMBL" id="JBHLWO010000002">
    <property type="protein sequence ID" value="MFC0320524.1"/>
    <property type="molecule type" value="Genomic_DNA"/>
</dbReference>
<protein>
    <submittedName>
        <fullName evidence="1">DUF2141 domain-containing protein</fullName>
    </submittedName>
</protein>
<dbReference type="Pfam" id="PF09912">
    <property type="entry name" value="DUF2141"/>
    <property type="match status" value="1"/>
</dbReference>